<dbReference type="InterPro" id="IPR020826">
    <property type="entry name" value="Transketolase_BS"/>
</dbReference>
<evidence type="ECO:0000256" key="11">
    <source>
        <dbReference type="HAMAP-Rule" id="MF_00315"/>
    </source>
</evidence>
<comment type="catalytic activity">
    <reaction evidence="11">
        <text>D-glyceraldehyde 3-phosphate + pyruvate + H(+) = 1-deoxy-D-xylulose 5-phosphate + CO2</text>
        <dbReference type="Rhea" id="RHEA:12605"/>
        <dbReference type="ChEBI" id="CHEBI:15361"/>
        <dbReference type="ChEBI" id="CHEBI:15378"/>
        <dbReference type="ChEBI" id="CHEBI:16526"/>
        <dbReference type="ChEBI" id="CHEBI:57792"/>
        <dbReference type="ChEBI" id="CHEBI:59776"/>
        <dbReference type="EC" id="2.2.1.7"/>
    </reaction>
</comment>
<feature type="binding site" evidence="11">
    <location>
        <position position="288"/>
    </location>
    <ligand>
        <name>thiamine diphosphate</name>
        <dbReference type="ChEBI" id="CHEBI:58937"/>
    </ligand>
</feature>
<evidence type="ECO:0000256" key="1">
    <source>
        <dbReference type="ARBA" id="ARBA00004980"/>
    </source>
</evidence>
<comment type="cofactor">
    <cofactor evidence="11">
        <name>Mg(2+)</name>
        <dbReference type="ChEBI" id="CHEBI:18420"/>
    </cofactor>
    <text evidence="11">Binds 1 Mg(2+) ion per subunit.</text>
</comment>
<evidence type="ECO:0000259" key="12">
    <source>
        <dbReference type="SMART" id="SM00861"/>
    </source>
</evidence>
<dbReference type="STRING" id="641665.GCA_002104455_00115"/>
<protein>
    <recommendedName>
        <fullName evidence="11">1-deoxy-D-xylulose-5-phosphate synthase</fullName>
        <ecNumber evidence="11">2.2.1.7</ecNumber>
    </recommendedName>
    <alternativeName>
        <fullName evidence="11">1-deoxyxylulose-5-phosphate synthase</fullName>
        <shortName evidence="11">DXP synthase</shortName>
        <shortName evidence="11">DXPS</shortName>
    </alternativeName>
</protein>
<dbReference type="CDD" id="cd02007">
    <property type="entry name" value="TPP_DXS"/>
    <property type="match status" value="1"/>
</dbReference>
<dbReference type="Gene3D" id="3.40.50.970">
    <property type="match status" value="2"/>
</dbReference>
<dbReference type="Pfam" id="PF13292">
    <property type="entry name" value="DXP_synthase_N"/>
    <property type="match status" value="1"/>
</dbReference>
<feature type="binding site" evidence="11">
    <location>
        <begin position="153"/>
        <end position="154"/>
    </location>
    <ligand>
        <name>thiamine diphosphate</name>
        <dbReference type="ChEBI" id="CHEBI:58937"/>
    </ligand>
</feature>
<comment type="pathway">
    <text evidence="1 11">Metabolic intermediate biosynthesis; 1-deoxy-D-xylulose 5-phosphate biosynthesis; 1-deoxy-D-xylulose 5-phosphate from D-glyceraldehyde 3-phosphate and pyruvate: step 1/1.</text>
</comment>
<evidence type="ECO:0000313" key="13">
    <source>
        <dbReference type="EMBL" id="SEK53258.1"/>
    </source>
</evidence>
<evidence type="ECO:0000256" key="3">
    <source>
        <dbReference type="ARBA" id="ARBA00011738"/>
    </source>
</evidence>
<dbReference type="AlphaFoldDB" id="A0A1H7HSW4"/>
<dbReference type="NCBIfam" id="TIGR00204">
    <property type="entry name" value="dxs"/>
    <property type="match status" value="1"/>
</dbReference>
<dbReference type="GO" id="GO:0030976">
    <property type="term" value="F:thiamine pyrophosphate binding"/>
    <property type="evidence" value="ECO:0007669"/>
    <property type="project" value="UniProtKB-UniRule"/>
</dbReference>
<comment type="similarity">
    <text evidence="2 11">Belongs to the transketolase family. DXPS subfamily.</text>
</comment>
<keyword evidence="6 11" id="KW-0460">Magnesium</keyword>
<dbReference type="PROSITE" id="PS00801">
    <property type="entry name" value="TRANSKETOLASE_1"/>
    <property type="match status" value="1"/>
</dbReference>
<evidence type="ECO:0000256" key="9">
    <source>
        <dbReference type="ARBA" id="ARBA00023229"/>
    </source>
</evidence>
<dbReference type="InterPro" id="IPR049557">
    <property type="entry name" value="Transketolase_CS"/>
</dbReference>
<dbReference type="InterPro" id="IPR033248">
    <property type="entry name" value="Transketolase_C"/>
</dbReference>
<dbReference type="SUPFAM" id="SSF52922">
    <property type="entry name" value="TK C-terminal domain-like"/>
    <property type="match status" value="1"/>
</dbReference>
<dbReference type="InterPro" id="IPR005477">
    <property type="entry name" value="Dxylulose-5-P_synthase"/>
</dbReference>
<feature type="binding site" evidence="11">
    <location>
        <begin position="121"/>
        <end position="123"/>
    </location>
    <ligand>
        <name>thiamine diphosphate</name>
        <dbReference type="ChEBI" id="CHEBI:58937"/>
    </ligand>
</feature>
<dbReference type="InterPro" id="IPR005475">
    <property type="entry name" value="Transketolase-like_Pyr-bd"/>
</dbReference>
<name>A0A1H7HSW4_9GAMM</name>
<keyword evidence="14" id="KW-1185">Reference proteome</keyword>
<dbReference type="GO" id="GO:0019288">
    <property type="term" value="P:isopentenyl diphosphate biosynthetic process, methylerythritol 4-phosphate pathway"/>
    <property type="evidence" value="ECO:0007669"/>
    <property type="project" value="TreeGrafter"/>
</dbReference>
<keyword evidence="5 11" id="KW-0479">Metal-binding</keyword>
<evidence type="ECO:0000256" key="2">
    <source>
        <dbReference type="ARBA" id="ARBA00011081"/>
    </source>
</evidence>
<accession>A0A1H7HSW4</accession>
<dbReference type="OrthoDB" id="9803371at2"/>
<feature type="binding site" evidence="11">
    <location>
        <position position="80"/>
    </location>
    <ligand>
        <name>thiamine diphosphate</name>
        <dbReference type="ChEBI" id="CHEBI:58937"/>
    </ligand>
</feature>
<reference evidence="14" key="1">
    <citation type="submission" date="2016-10" db="EMBL/GenBank/DDBJ databases">
        <authorList>
            <person name="Varghese N."/>
            <person name="Submissions S."/>
        </authorList>
    </citation>
    <scope>NUCLEOTIDE SEQUENCE [LARGE SCALE GENOMIC DNA]</scope>
    <source>
        <strain evidence="14">CGMCC 1.9127</strain>
    </source>
</reference>
<dbReference type="CDD" id="cd07033">
    <property type="entry name" value="TPP_PYR_DXS_TK_like"/>
    <property type="match status" value="1"/>
</dbReference>
<gene>
    <name evidence="11" type="primary">dxs</name>
    <name evidence="13" type="ORF">SAMN05216262_101590</name>
</gene>
<dbReference type="GO" id="GO:0005829">
    <property type="term" value="C:cytosol"/>
    <property type="evidence" value="ECO:0007669"/>
    <property type="project" value="TreeGrafter"/>
</dbReference>
<feature type="binding site" evidence="11">
    <location>
        <position position="181"/>
    </location>
    <ligand>
        <name>thiamine diphosphate</name>
        <dbReference type="ChEBI" id="CHEBI:58937"/>
    </ligand>
</feature>
<dbReference type="InterPro" id="IPR009014">
    <property type="entry name" value="Transketo_C/PFOR_II"/>
</dbReference>
<feature type="binding site" evidence="11">
    <location>
        <position position="181"/>
    </location>
    <ligand>
        <name>Mg(2+)</name>
        <dbReference type="ChEBI" id="CHEBI:18420"/>
    </ligand>
</feature>
<comment type="subunit">
    <text evidence="3 11">Homodimer.</text>
</comment>
<feature type="binding site" evidence="11">
    <location>
        <position position="370"/>
    </location>
    <ligand>
        <name>thiamine diphosphate</name>
        <dbReference type="ChEBI" id="CHEBI:58937"/>
    </ligand>
</feature>
<organism evidence="13 14">
    <name type="scientific">Colwellia chukchiensis</name>
    <dbReference type="NCBI Taxonomy" id="641665"/>
    <lineage>
        <taxon>Bacteria</taxon>
        <taxon>Pseudomonadati</taxon>
        <taxon>Pseudomonadota</taxon>
        <taxon>Gammaproteobacteria</taxon>
        <taxon>Alteromonadales</taxon>
        <taxon>Colwelliaceae</taxon>
        <taxon>Colwellia</taxon>
    </lineage>
</organism>
<feature type="domain" description="Transketolase-like pyrimidine-binding" evidence="12">
    <location>
        <begin position="319"/>
        <end position="483"/>
    </location>
</feature>
<dbReference type="NCBIfam" id="NF003933">
    <property type="entry name" value="PRK05444.2-2"/>
    <property type="match status" value="1"/>
</dbReference>
<dbReference type="GO" id="GO:0000287">
    <property type="term" value="F:magnesium ion binding"/>
    <property type="evidence" value="ECO:0007669"/>
    <property type="project" value="UniProtKB-UniRule"/>
</dbReference>
<dbReference type="PROSITE" id="PS00802">
    <property type="entry name" value="TRANSKETOLASE_2"/>
    <property type="match status" value="1"/>
</dbReference>
<dbReference type="GO" id="GO:0016114">
    <property type="term" value="P:terpenoid biosynthetic process"/>
    <property type="evidence" value="ECO:0007669"/>
    <property type="project" value="UniProtKB-UniRule"/>
</dbReference>
<dbReference type="FunFam" id="3.40.50.970:FF:000005">
    <property type="entry name" value="1-deoxy-D-xylulose-5-phosphate synthase"/>
    <property type="match status" value="1"/>
</dbReference>
<sequence length="627" mass="68284">MTINLTEYPLLANINSPDDLRTLDQKQLTQVSNELRHFLLHSVSKSSGHFASGLGTIELTVALHYVYNTPFDHLIWDVGHQAYPHKILTGRRDQLHTIRQKEGLHPFPWREESEYDVLSVGHSSTSISAALGLAVAAEQEAKNRKVVAVIGDGAMTAGMAFEALNHAGDIKKDMLVVLNDNEMSISENVGALNNHLAKLLSGSIYTGLREGSKRLLSNVPPIKELASRAEEHLKGMVVPSTFFEELGFNYIGPIDGHDVNGLVNTIANMRNLKGPQLLHIATKKGKGYQQAEQDPIKYHAVPKFDHTETCLPKSAPSLPTYSAIFGDWLCKVAEQDSQLAAITPAMREGSGMVQFSQRFPEQYFDVAIAEQHAVTFAAGLAIGGRKPVVAIYSSFLQRGYDQFIHDVAIQDLPVLFAIDRAGIVGADGPTHQGAFDLSFMRCIPNITIMTPSDERECQLMLNTGYQLNSPAAVRYPRGCGNGAELPSIDETIEVAKANMVRTRANNPSTDSKIALLNFGTTLAEAKIAADALNATLVDMRFVKPLDQAMIQSLAADHDYIITVEDNAIAGGAGSAVNEYILSQGISKRILNIGLPDSFIKHGTQAEIHQELGLDSQGIIDKVKSFIA</sequence>
<proteinExistence type="inferred from homology"/>
<dbReference type="Pfam" id="PF02779">
    <property type="entry name" value="Transket_pyr"/>
    <property type="match status" value="1"/>
</dbReference>
<evidence type="ECO:0000256" key="5">
    <source>
        <dbReference type="ARBA" id="ARBA00022723"/>
    </source>
</evidence>
<dbReference type="PANTHER" id="PTHR43322">
    <property type="entry name" value="1-D-DEOXYXYLULOSE 5-PHOSPHATE SYNTHASE-RELATED"/>
    <property type="match status" value="1"/>
</dbReference>
<feature type="binding site" evidence="11">
    <location>
        <position position="152"/>
    </location>
    <ligand>
        <name>Mg(2+)</name>
        <dbReference type="ChEBI" id="CHEBI:18420"/>
    </ligand>
</feature>
<keyword evidence="8 11" id="KW-0786">Thiamine pyrophosphate</keyword>
<dbReference type="Proteomes" id="UP000199297">
    <property type="component" value="Unassembled WGS sequence"/>
</dbReference>
<comment type="function">
    <text evidence="10 11">Catalyzes the acyloin condensation reaction between C atoms 2 and 3 of pyruvate and glyceraldehyde 3-phosphate to yield 1-deoxy-D-xylulose-5-phosphate (DXP).</text>
</comment>
<dbReference type="SUPFAM" id="SSF52518">
    <property type="entry name" value="Thiamin diphosphate-binding fold (THDP-binding)"/>
    <property type="match status" value="2"/>
</dbReference>
<dbReference type="GO" id="GO:0008661">
    <property type="term" value="F:1-deoxy-D-xylulose-5-phosphate synthase activity"/>
    <property type="evidence" value="ECO:0007669"/>
    <property type="project" value="UniProtKB-UniRule"/>
</dbReference>
<comment type="cofactor">
    <cofactor evidence="11">
        <name>thiamine diphosphate</name>
        <dbReference type="ChEBI" id="CHEBI:58937"/>
    </cofactor>
    <text evidence="11">Binds 1 thiamine pyrophosphate per subunit.</text>
</comment>
<keyword evidence="9 11" id="KW-0414">Isoprene biosynthesis</keyword>
<dbReference type="UniPathway" id="UPA00064">
    <property type="reaction ID" value="UER00091"/>
</dbReference>
<evidence type="ECO:0000256" key="8">
    <source>
        <dbReference type="ARBA" id="ARBA00023052"/>
    </source>
</evidence>
<dbReference type="GO" id="GO:0009228">
    <property type="term" value="P:thiamine biosynthetic process"/>
    <property type="evidence" value="ECO:0007669"/>
    <property type="project" value="UniProtKB-UniRule"/>
</dbReference>
<evidence type="ECO:0000256" key="10">
    <source>
        <dbReference type="ARBA" id="ARBA00055605"/>
    </source>
</evidence>
<keyword evidence="4 11" id="KW-0808">Transferase</keyword>
<evidence type="ECO:0000256" key="4">
    <source>
        <dbReference type="ARBA" id="ARBA00022679"/>
    </source>
</evidence>
<dbReference type="EC" id="2.2.1.7" evidence="11"/>
<dbReference type="FunFam" id="3.40.50.920:FF:000002">
    <property type="entry name" value="1-deoxy-D-xylulose-5-phosphate synthase"/>
    <property type="match status" value="1"/>
</dbReference>
<dbReference type="RefSeq" id="WP_085282194.1">
    <property type="nucleotide sequence ID" value="NZ_FOBI01000001.1"/>
</dbReference>
<keyword evidence="7 11" id="KW-0784">Thiamine biosynthesis</keyword>
<dbReference type="SMART" id="SM00861">
    <property type="entry name" value="Transket_pyr"/>
    <property type="match status" value="1"/>
</dbReference>
<dbReference type="PANTHER" id="PTHR43322:SF5">
    <property type="entry name" value="1-DEOXY-D-XYLULOSE-5-PHOSPHATE SYNTHASE, CHLOROPLASTIC"/>
    <property type="match status" value="1"/>
</dbReference>
<dbReference type="Gene3D" id="3.40.50.920">
    <property type="match status" value="1"/>
</dbReference>
<dbReference type="EMBL" id="FOBI01000001">
    <property type="protein sequence ID" value="SEK53258.1"/>
    <property type="molecule type" value="Genomic_DNA"/>
</dbReference>
<dbReference type="Pfam" id="PF02780">
    <property type="entry name" value="Transketolase_C"/>
    <property type="match status" value="1"/>
</dbReference>
<evidence type="ECO:0000256" key="6">
    <source>
        <dbReference type="ARBA" id="ARBA00022842"/>
    </source>
</evidence>
<dbReference type="InterPro" id="IPR029061">
    <property type="entry name" value="THDP-binding"/>
</dbReference>
<evidence type="ECO:0000313" key="14">
    <source>
        <dbReference type="Proteomes" id="UP000199297"/>
    </source>
</evidence>
<evidence type="ECO:0000256" key="7">
    <source>
        <dbReference type="ARBA" id="ARBA00022977"/>
    </source>
</evidence>
<dbReference type="HAMAP" id="MF_00315">
    <property type="entry name" value="DXP_synth"/>
    <property type="match status" value="1"/>
</dbReference>